<evidence type="ECO:0000256" key="18">
    <source>
        <dbReference type="RuleBase" id="RU364040"/>
    </source>
</evidence>
<proteinExistence type="inferred from homology"/>
<feature type="site" description="Transition state stabilizer" evidence="17">
    <location>
        <position position="262"/>
    </location>
</feature>
<keyword evidence="25" id="KW-1185">Reference proteome</keyword>
<dbReference type="InterPro" id="IPR045357">
    <property type="entry name" value="Aminopeptidase_N-like_N"/>
</dbReference>
<dbReference type="PANTHER" id="PTHR11533">
    <property type="entry name" value="PROTEASE M1 ZINC METALLOPROTEASE"/>
    <property type="match status" value="1"/>
</dbReference>
<dbReference type="SUPFAM" id="SSF55486">
    <property type="entry name" value="Metalloproteases ('zincins'), catalytic domain"/>
    <property type="match status" value="1"/>
</dbReference>
<keyword evidence="14" id="KW-0325">Glycoprotein</keyword>
<dbReference type="AlphaFoldDB" id="A0A815UWH7"/>
<dbReference type="FunFam" id="1.25.50.20:FF:000001">
    <property type="entry name" value="Aminopeptidase"/>
    <property type="match status" value="1"/>
</dbReference>
<dbReference type="InterPro" id="IPR042097">
    <property type="entry name" value="Aminopeptidase_N-like_N_sf"/>
</dbReference>
<evidence type="ECO:0000256" key="15">
    <source>
        <dbReference type="PIRSR" id="PIRSR634016-1"/>
    </source>
</evidence>
<protein>
    <recommendedName>
        <fullName evidence="18">Aminopeptidase</fullName>
        <ecNumber evidence="18">3.4.11.-</ecNumber>
    </recommendedName>
</protein>
<dbReference type="Pfam" id="PF11838">
    <property type="entry name" value="ERAP1_C"/>
    <property type="match status" value="1"/>
</dbReference>
<feature type="binding site" evidence="16">
    <location>
        <position position="199"/>
    </location>
    <ligand>
        <name>Zn(2+)</name>
        <dbReference type="ChEBI" id="CHEBI:29105"/>
        <note>catalytic</note>
    </ligand>
</feature>
<dbReference type="GO" id="GO:0070006">
    <property type="term" value="F:metalloaminopeptidase activity"/>
    <property type="evidence" value="ECO:0007669"/>
    <property type="project" value="TreeGrafter"/>
</dbReference>
<evidence type="ECO:0000313" key="25">
    <source>
        <dbReference type="Proteomes" id="UP000663870"/>
    </source>
</evidence>
<dbReference type="InterPro" id="IPR001930">
    <property type="entry name" value="Peptidase_M1"/>
</dbReference>
<dbReference type="Gene3D" id="1.10.390.10">
    <property type="entry name" value="Neutral Protease Domain 2"/>
    <property type="match status" value="1"/>
</dbReference>
<dbReference type="GO" id="GO:0042277">
    <property type="term" value="F:peptide binding"/>
    <property type="evidence" value="ECO:0007669"/>
    <property type="project" value="TreeGrafter"/>
</dbReference>
<evidence type="ECO:0000259" key="20">
    <source>
        <dbReference type="Pfam" id="PF11838"/>
    </source>
</evidence>
<comment type="similarity">
    <text evidence="3 18">Belongs to the peptidase M1 family.</text>
</comment>
<keyword evidence="9 16" id="KW-0862">Zinc</keyword>
<reference evidence="22" key="1">
    <citation type="submission" date="2021-02" db="EMBL/GenBank/DDBJ databases">
        <authorList>
            <person name="Nowell W R."/>
        </authorList>
    </citation>
    <scope>NUCLEOTIDE SEQUENCE</scope>
</reference>
<dbReference type="InterPro" id="IPR034016">
    <property type="entry name" value="M1_APN-typ"/>
</dbReference>
<feature type="active site" description="Proton acceptor" evidence="15">
    <location>
        <position position="177"/>
    </location>
</feature>
<dbReference type="FunFam" id="2.60.40.1910:FF:000006">
    <property type="entry name" value="Aminopeptidase"/>
    <property type="match status" value="1"/>
</dbReference>
<comment type="subcellular location">
    <subcellularLocation>
        <location evidence="2">Cell membrane</location>
    </subcellularLocation>
    <subcellularLocation>
        <location evidence="1">Membrane</location>
        <topology evidence="1">Single-pass membrane protein</topology>
    </subcellularLocation>
</comment>
<evidence type="ECO:0000256" key="7">
    <source>
        <dbReference type="ARBA" id="ARBA00022723"/>
    </source>
</evidence>
<feature type="binding site" evidence="16">
    <location>
        <position position="176"/>
    </location>
    <ligand>
        <name>Zn(2+)</name>
        <dbReference type="ChEBI" id="CHEBI:29105"/>
        <note>catalytic</note>
    </ligand>
</feature>
<dbReference type="InterPro" id="IPR014782">
    <property type="entry name" value="Peptidase_M1_dom"/>
</dbReference>
<evidence type="ECO:0000256" key="16">
    <source>
        <dbReference type="PIRSR" id="PIRSR634016-3"/>
    </source>
</evidence>
<evidence type="ECO:0000256" key="3">
    <source>
        <dbReference type="ARBA" id="ARBA00010136"/>
    </source>
</evidence>
<evidence type="ECO:0000256" key="13">
    <source>
        <dbReference type="ARBA" id="ARBA00023157"/>
    </source>
</evidence>
<evidence type="ECO:0000313" key="23">
    <source>
        <dbReference type="EMBL" id="CAF1661417.1"/>
    </source>
</evidence>
<keyword evidence="4" id="KW-1003">Cell membrane</keyword>
<dbReference type="EMBL" id="CAJNOH010011009">
    <property type="protein sequence ID" value="CAF1519607.1"/>
    <property type="molecule type" value="Genomic_DNA"/>
</dbReference>
<dbReference type="InterPro" id="IPR050344">
    <property type="entry name" value="Peptidase_M1_aminopeptidases"/>
</dbReference>
<evidence type="ECO:0000256" key="9">
    <source>
        <dbReference type="ARBA" id="ARBA00022833"/>
    </source>
</evidence>
<keyword evidence="7 16" id="KW-0479">Metal-binding</keyword>
<evidence type="ECO:0000259" key="19">
    <source>
        <dbReference type="Pfam" id="PF01433"/>
    </source>
</evidence>
<gene>
    <name evidence="23" type="ORF">JXQ802_LOCUS56121</name>
    <name evidence="22" type="ORF">PYM288_LOCUS39567</name>
</gene>
<evidence type="ECO:0000256" key="14">
    <source>
        <dbReference type="ARBA" id="ARBA00023180"/>
    </source>
</evidence>
<dbReference type="Gene3D" id="1.25.50.20">
    <property type="match status" value="1"/>
</dbReference>
<keyword evidence="10" id="KW-1133">Transmembrane helix</keyword>
<evidence type="ECO:0000256" key="5">
    <source>
        <dbReference type="ARBA" id="ARBA00022670"/>
    </source>
</evidence>
<dbReference type="PANTHER" id="PTHR11533:SF294">
    <property type="entry name" value="THYROTROPIN-RELEASING HORMONE-DEGRADING ECTOENZYME"/>
    <property type="match status" value="1"/>
</dbReference>
<dbReference type="SUPFAM" id="SSF63737">
    <property type="entry name" value="Leukotriene A4 hydrolase N-terminal domain"/>
    <property type="match status" value="1"/>
</dbReference>
<feature type="domain" description="Peptidase M1 membrane alanine aminopeptidase" evidence="19">
    <location>
        <begin position="104"/>
        <end position="327"/>
    </location>
</feature>
<evidence type="ECO:0000313" key="24">
    <source>
        <dbReference type="Proteomes" id="UP000663854"/>
    </source>
</evidence>
<dbReference type="EC" id="3.4.11.-" evidence="18"/>
<keyword evidence="5 18" id="KW-0645">Protease</keyword>
<dbReference type="InterPro" id="IPR024571">
    <property type="entry name" value="ERAP1-like_C_dom"/>
</dbReference>
<dbReference type="GO" id="GO:0005737">
    <property type="term" value="C:cytoplasm"/>
    <property type="evidence" value="ECO:0007669"/>
    <property type="project" value="TreeGrafter"/>
</dbReference>
<organism evidence="22 24">
    <name type="scientific">Rotaria sordida</name>
    <dbReference type="NCBI Taxonomy" id="392033"/>
    <lineage>
        <taxon>Eukaryota</taxon>
        <taxon>Metazoa</taxon>
        <taxon>Spiralia</taxon>
        <taxon>Gnathifera</taxon>
        <taxon>Rotifera</taxon>
        <taxon>Eurotatoria</taxon>
        <taxon>Bdelloidea</taxon>
        <taxon>Philodinida</taxon>
        <taxon>Philodinidae</taxon>
        <taxon>Rotaria</taxon>
    </lineage>
</organism>
<keyword evidence="18" id="KW-0031">Aminopeptidase</keyword>
<evidence type="ECO:0000256" key="12">
    <source>
        <dbReference type="ARBA" id="ARBA00023136"/>
    </source>
</evidence>
<feature type="binding site" evidence="16">
    <location>
        <position position="180"/>
    </location>
    <ligand>
        <name>Zn(2+)</name>
        <dbReference type="ChEBI" id="CHEBI:29105"/>
        <note>catalytic</note>
    </ligand>
</feature>
<dbReference type="GO" id="GO:0006508">
    <property type="term" value="P:proteolysis"/>
    <property type="evidence" value="ECO:0007669"/>
    <property type="project" value="UniProtKB-KW"/>
</dbReference>
<dbReference type="GO" id="GO:0005886">
    <property type="term" value="C:plasma membrane"/>
    <property type="evidence" value="ECO:0007669"/>
    <property type="project" value="UniProtKB-SubCell"/>
</dbReference>
<evidence type="ECO:0000256" key="6">
    <source>
        <dbReference type="ARBA" id="ARBA00022692"/>
    </source>
</evidence>
<dbReference type="Proteomes" id="UP000663870">
    <property type="component" value="Unassembled WGS sequence"/>
</dbReference>
<keyword evidence="8 18" id="KW-0378">Hydrolase</keyword>
<dbReference type="PRINTS" id="PR00756">
    <property type="entry name" value="ALADIPTASE"/>
</dbReference>
<sequence length="761" mass="87805">PTIARQVFPCFDEPLFKANFSISISYDPSFTVVRSNGEMLNNNQPELLPNGRLLARFEQTPPMSTYLVAFVLTDFQCITNQTWNNIRVSVCGRQEAMSKGDGDFALHVAIHVITYFEQSYNVPYPLSKCDHFAIPDFSAGAMENWGLVTYRETALLYNSETGNLANKLRVGEVVSHEIAHQWFGNIVTPKWWNDIWLNEGFASWVEVLGLHNANPEFEALDIFVTTTVQRALVMDSLYSSHPISVEVTHPDEINSIFDAISYDKGASILRMIYSVLNETTFFHGISNYLDYFKYSNAVQDELWAFLTNITNPVTLGSYTVKQIMDTWTLQEGYPVLMVTRNYNNNTLTLSQKRFLLDPNGLNYSSSYINPFKPLEFQWYIPYDYMINSKLSAFYWLSPNKTDQLINIEPSNDWILFNINEFGFYRVNYDNQNWNLLINVLKQDRSKIPAVSRAQLIDDSFSFTRSGDLKVSIPLELSTYLCNELNYIPFSSFSTNIQYLTVMFGQNESTIEYQQLQNYIRTLEEPAYKSLGWSIAPTSSDYLSRQLRSLIISDLCSNGHEPCIQEAILQYRQWRKNPITHPINPDFRTTVYCQGIKNGTVEDYLFIQNEYKLTNDQVEKNRFGFALTCTRNVTLLETLLNETLSNDYIRLQDSSTFIGRISIQPGGQILTWRFISKRWLELVSKLGGLSFTLSNIVENVLQYMNTQNELNIVQQFMIETQDLSIAERAFLSSVEKIKANIRWMDTTGRDIRTWLSTHTVTC</sequence>
<feature type="domain" description="Aminopeptidase N-like N-terminal" evidence="21">
    <location>
        <begin position="1"/>
        <end position="67"/>
    </location>
</feature>
<dbReference type="Pfam" id="PF01433">
    <property type="entry name" value="Peptidase_M1"/>
    <property type="match status" value="1"/>
</dbReference>
<evidence type="ECO:0000256" key="11">
    <source>
        <dbReference type="ARBA" id="ARBA00023049"/>
    </source>
</evidence>
<comment type="cofactor">
    <cofactor evidence="16 18">
        <name>Zn(2+)</name>
        <dbReference type="ChEBI" id="CHEBI:29105"/>
    </cofactor>
    <text evidence="16 18">Binds 1 zinc ion per subunit.</text>
</comment>
<keyword evidence="11 18" id="KW-0482">Metalloprotease</keyword>
<keyword evidence="12" id="KW-0472">Membrane</keyword>
<dbReference type="InterPro" id="IPR027268">
    <property type="entry name" value="Peptidase_M4/M1_CTD_sf"/>
</dbReference>
<evidence type="ECO:0000256" key="17">
    <source>
        <dbReference type="PIRSR" id="PIRSR634016-4"/>
    </source>
</evidence>
<accession>A0A815UWH7</accession>
<evidence type="ECO:0000256" key="8">
    <source>
        <dbReference type="ARBA" id="ARBA00022801"/>
    </source>
</evidence>
<dbReference type="Gene3D" id="2.60.40.1730">
    <property type="entry name" value="tricorn interacting facor f3 domain"/>
    <property type="match status" value="1"/>
</dbReference>
<name>A0A815UWH7_9BILA</name>
<evidence type="ECO:0000259" key="21">
    <source>
        <dbReference type="Pfam" id="PF17900"/>
    </source>
</evidence>
<evidence type="ECO:0000256" key="10">
    <source>
        <dbReference type="ARBA" id="ARBA00022989"/>
    </source>
</evidence>
<evidence type="ECO:0000256" key="2">
    <source>
        <dbReference type="ARBA" id="ARBA00004236"/>
    </source>
</evidence>
<dbReference type="CDD" id="cd09601">
    <property type="entry name" value="M1_APN-Q_like"/>
    <property type="match status" value="1"/>
</dbReference>
<dbReference type="EMBL" id="CAJNOL010012846">
    <property type="protein sequence ID" value="CAF1661417.1"/>
    <property type="molecule type" value="Genomic_DNA"/>
</dbReference>
<feature type="domain" description="ERAP1-like C-terminal" evidence="20">
    <location>
        <begin position="413"/>
        <end position="738"/>
    </location>
</feature>
<comment type="caution">
    <text evidence="22">The sequence shown here is derived from an EMBL/GenBank/DDBJ whole genome shotgun (WGS) entry which is preliminary data.</text>
</comment>
<dbReference type="Gene3D" id="2.60.40.1910">
    <property type="match status" value="1"/>
</dbReference>
<evidence type="ECO:0000313" key="22">
    <source>
        <dbReference type="EMBL" id="CAF1519607.1"/>
    </source>
</evidence>
<dbReference type="GO" id="GO:0043171">
    <property type="term" value="P:peptide catabolic process"/>
    <property type="evidence" value="ECO:0007669"/>
    <property type="project" value="TreeGrafter"/>
</dbReference>
<dbReference type="Pfam" id="PF17900">
    <property type="entry name" value="Peptidase_M1_N"/>
    <property type="match status" value="1"/>
</dbReference>
<dbReference type="Proteomes" id="UP000663854">
    <property type="component" value="Unassembled WGS sequence"/>
</dbReference>
<evidence type="ECO:0000256" key="1">
    <source>
        <dbReference type="ARBA" id="ARBA00004167"/>
    </source>
</evidence>
<dbReference type="FunFam" id="1.10.390.10:FF:000016">
    <property type="entry name" value="Glutamyl aminopeptidase"/>
    <property type="match status" value="1"/>
</dbReference>
<dbReference type="GO" id="GO:0005615">
    <property type="term" value="C:extracellular space"/>
    <property type="evidence" value="ECO:0007669"/>
    <property type="project" value="TreeGrafter"/>
</dbReference>
<dbReference type="GO" id="GO:0008270">
    <property type="term" value="F:zinc ion binding"/>
    <property type="evidence" value="ECO:0007669"/>
    <property type="project" value="UniProtKB-UniRule"/>
</dbReference>
<feature type="non-terminal residue" evidence="22">
    <location>
        <position position="1"/>
    </location>
</feature>
<keyword evidence="13" id="KW-1015">Disulfide bond</keyword>
<keyword evidence="6" id="KW-0812">Transmembrane</keyword>
<evidence type="ECO:0000256" key="4">
    <source>
        <dbReference type="ARBA" id="ARBA00022475"/>
    </source>
</evidence>